<dbReference type="Pfam" id="PF00078">
    <property type="entry name" value="RVT_1"/>
    <property type="match status" value="1"/>
</dbReference>
<reference evidence="2" key="1">
    <citation type="submission" date="2019-10" db="EMBL/GenBank/DDBJ databases">
        <authorList>
            <person name="Soares A.E.R."/>
            <person name="Aleixo A."/>
            <person name="Schneider P."/>
            <person name="Miyaki C.Y."/>
            <person name="Schneider M.P."/>
            <person name="Mello C."/>
            <person name="Vasconcelos A.T.R."/>
        </authorList>
    </citation>
    <scope>NUCLEOTIDE SEQUENCE</scope>
    <source>
        <tissue evidence="2">Muscle</tissue>
    </source>
</reference>
<evidence type="ECO:0000259" key="1">
    <source>
        <dbReference type="Pfam" id="PF00078"/>
    </source>
</evidence>
<dbReference type="PANTHER" id="PTHR33332">
    <property type="entry name" value="REVERSE TRANSCRIPTASE DOMAIN-CONTAINING PROTEIN"/>
    <property type="match status" value="1"/>
</dbReference>
<keyword evidence="3" id="KW-1185">Reference proteome</keyword>
<dbReference type="EMBL" id="WHWB01032847">
    <property type="protein sequence ID" value="KAJ7423402.1"/>
    <property type="molecule type" value="Genomic_DNA"/>
</dbReference>
<comment type="caution">
    <text evidence="2">The sequence shown here is derived from an EMBL/GenBank/DDBJ whole genome shotgun (WGS) entry which is preliminary data.</text>
</comment>
<proteinExistence type="predicted"/>
<evidence type="ECO:0000313" key="3">
    <source>
        <dbReference type="Proteomes" id="UP001145742"/>
    </source>
</evidence>
<feature type="domain" description="Reverse transcriptase" evidence="1">
    <location>
        <begin position="32"/>
        <end position="191"/>
    </location>
</feature>
<gene>
    <name evidence="2" type="ORF">WISP_33930</name>
</gene>
<dbReference type="InterPro" id="IPR000477">
    <property type="entry name" value="RT_dom"/>
</dbReference>
<accession>A0ABQ9DNQ0</accession>
<name>A0ABQ9DNQ0_9PASS</name>
<evidence type="ECO:0000313" key="2">
    <source>
        <dbReference type="EMBL" id="KAJ7423402.1"/>
    </source>
</evidence>
<organism evidence="2 3">
    <name type="scientific">Willisornis vidua</name>
    <name type="common">Xingu scale-backed antbird</name>
    <dbReference type="NCBI Taxonomy" id="1566151"/>
    <lineage>
        <taxon>Eukaryota</taxon>
        <taxon>Metazoa</taxon>
        <taxon>Chordata</taxon>
        <taxon>Craniata</taxon>
        <taxon>Vertebrata</taxon>
        <taxon>Euteleostomi</taxon>
        <taxon>Archelosauria</taxon>
        <taxon>Archosauria</taxon>
        <taxon>Dinosauria</taxon>
        <taxon>Saurischia</taxon>
        <taxon>Theropoda</taxon>
        <taxon>Coelurosauria</taxon>
        <taxon>Aves</taxon>
        <taxon>Neognathae</taxon>
        <taxon>Neoaves</taxon>
        <taxon>Telluraves</taxon>
        <taxon>Australaves</taxon>
        <taxon>Passeriformes</taxon>
        <taxon>Thamnophilidae</taxon>
        <taxon>Willisornis</taxon>
    </lineage>
</organism>
<sequence length="203" mass="22677">MDQALICNSQNDFTRGKPCLACLVTFCDGVTVVVDVGKATDVIYLRLFKAVDTVPHNIFVSKLERDGFDGRITWWIRNWLSSSTQRVVVSWSLSKWRTVTSVIPQGAEIGSAPFNIFVGDMNSGIKGTLCKFSDDTKLCGAFDTLDGRLEKWACAKSMKFNRAKCKVLHVGFALAQYTSWAKNGLKAAQRIRTLGGWWVRHSM</sequence>
<protein>
    <submittedName>
        <fullName evidence="2">RNA-directed DNA polymerase from mobile element jockey-like protein</fullName>
    </submittedName>
</protein>
<dbReference type="Proteomes" id="UP001145742">
    <property type="component" value="Unassembled WGS sequence"/>
</dbReference>